<dbReference type="InterPro" id="IPR053220">
    <property type="entry name" value="Nematode_rcpt-like_serp_H"/>
</dbReference>
<dbReference type="PANTHER" id="PTHR22941:SF26">
    <property type="entry name" value="SERPENTINE RECEPTOR, CLASS H"/>
    <property type="match status" value="1"/>
</dbReference>
<evidence type="ECO:0008006" key="4">
    <source>
        <dbReference type="Google" id="ProtNLM"/>
    </source>
</evidence>
<feature type="transmembrane region" description="Helical" evidence="1">
    <location>
        <begin position="86"/>
        <end position="106"/>
    </location>
</feature>
<dbReference type="Proteomes" id="UP001328107">
    <property type="component" value="Unassembled WGS sequence"/>
</dbReference>
<dbReference type="InterPro" id="IPR019429">
    <property type="entry name" value="7TM_GPCR_serpentine_rcpt_Sri"/>
</dbReference>
<accession>A0AAN5I072</accession>
<evidence type="ECO:0000256" key="1">
    <source>
        <dbReference type="SAM" id="Phobius"/>
    </source>
</evidence>
<feature type="transmembrane region" description="Helical" evidence="1">
    <location>
        <begin position="193"/>
        <end position="221"/>
    </location>
</feature>
<keyword evidence="3" id="KW-1185">Reference proteome</keyword>
<keyword evidence="1" id="KW-1133">Transmembrane helix</keyword>
<protein>
    <recommendedName>
        <fullName evidence="4">G protein-coupled receptor</fullName>
    </recommendedName>
</protein>
<feature type="transmembrane region" description="Helical" evidence="1">
    <location>
        <begin position="151"/>
        <end position="172"/>
    </location>
</feature>
<evidence type="ECO:0000313" key="3">
    <source>
        <dbReference type="Proteomes" id="UP001328107"/>
    </source>
</evidence>
<name>A0AAN5I072_9BILA</name>
<gene>
    <name evidence="2" type="ORF">PMAYCL1PPCAC_17293</name>
</gene>
<dbReference type="Pfam" id="PF10327">
    <property type="entry name" value="7TM_GPCR_Sri"/>
    <property type="match status" value="1"/>
</dbReference>
<organism evidence="2 3">
    <name type="scientific">Pristionchus mayeri</name>
    <dbReference type="NCBI Taxonomy" id="1317129"/>
    <lineage>
        <taxon>Eukaryota</taxon>
        <taxon>Metazoa</taxon>
        <taxon>Ecdysozoa</taxon>
        <taxon>Nematoda</taxon>
        <taxon>Chromadorea</taxon>
        <taxon>Rhabditida</taxon>
        <taxon>Rhabditina</taxon>
        <taxon>Diplogasteromorpha</taxon>
        <taxon>Diplogasteroidea</taxon>
        <taxon>Neodiplogasteridae</taxon>
        <taxon>Pristionchus</taxon>
    </lineage>
</organism>
<keyword evidence="1" id="KW-0472">Membrane</keyword>
<evidence type="ECO:0000313" key="2">
    <source>
        <dbReference type="EMBL" id="GMR47098.1"/>
    </source>
</evidence>
<comment type="caution">
    <text evidence="2">The sequence shown here is derived from an EMBL/GenBank/DDBJ whole genome shotgun (WGS) entry which is preliminary data.</text>
</comment>
<keyword evidence="1" id="KW-0812">Transmembrane</keyword>
<sequence length="262" mass="29848">NRSTLKLLGLLNDIYAQFIFDPIIHLPLPCTFRNRERIEWDTFRLVLLQVIWVGIVSQQATAYIACYIHRHQAVLSPNSKWRIKTLIRRSLIISYSIIILTPTAYLKVISETNTNSKISSRYLSPEWPSDVIDRIDCSTFDLIQPYITSSAIMHSTSVSIVVVLIVHTFHQLNKSLSMSVRRREYQRTMMRILLLQRLFQSLLPIIVQVLPNVAGFTVFVFGWSGSAVYPVILLVLSSNSLALSVVLLGTTPLYISIIKTSV</sequence>
<dbReference type="EMBL" id="BTRK01000004">
    <property type="protein sequence ID" value="GMR47098.1"/>
    <property type="molecule type" value="Genomic_DNA"/>
</dbReference>
<reference evidence="3" key="1">
    <citation type="submission" date="2022-10" db="EMBL/GenBank/DDBJ databases">
        <title>Genome assembly of Pristionchus species.</title>
        <authorList>
            <person name="Yoshida K."/>
            <person name="Sommer R.J."/>
        </authorList>
    </citation>
    <scope>NUCLEOTIDE SEQUENCE [LARGE SCALE GENOMIC DNA]</scope>
    <source>
        <strain evidence="3">RS5460</strain>
    </source>
</reference>
<proteinExistence type="predicted"/>
<dbReference type="PANTHER" id="PTHR22941">
    <property type="entry name" value="SERPENTINE RECEPTOR"/>
    <property type="match status" value="1"/>
</dbReference>
<feature type="non-terminal residue" evidence="2">
    <location>
        <position position="1"/>
    </location>
</feature>
<dbReference type="AlphaFoldDB" id="A0AAN5I072"/>
<feature type="non-terminal residue" evidence="2">
    <location>
        <position position="262"/>
    </location>
</feature>